<dbReference type="RefSeq" id="WP_083565774.1">
    <property type="nucleotide sequence ID" value="NZ_FQTT01000010.1"/>
</dbReference>
<dbReference type="InterPro" id="IPR025591">
    <property type="entry name" value="RloB"/>
</dbReference>
<dbReference type="STRING" id="1892869.ACGLYG10_1687"/>
<accession>A0A1M4RZW4</accession>
<dbReference type="EMBL" id="FQTT01000010">
    <property type="protein sequence ID" value="SHE25471.1"/>
    <property type="molecule type" value="Genomic_DNA"/>
</dbReference>
<dbReference type="AlphaFoldDB" id="A0A1M4RZW4"/>
<name>A0A1M4RZW4_9ACTO</name>
<sequence length="200" mass="22771">MGRTIQRNRRNARRTRTTVLIITNGARTEKEYLEVIKKKVPRDAGLAITLRPEDGKEPETILKDLTGVRGGLTDFDEVWIVVDHDGTDRKRFLKDCAGLKSSRVVGVVSVPCFEVWLIAHYERVRRYQDQTDAQRHYRQLTGQDGRDAKGLPKDFPFDRVDEAAQRCFIVGDSAPQLNTQGSSPSTTMPHLLRRLGLLDR</sequence>
<keyword evidence="2" id="KW-1185">Reference proteome</keyword>
<reference evidence="2" key="1">
    <citation type="submission" date="2016-09" db="EMBL/GenBank/DDBJ databases">
        <authorList>
            <person name="Strepis N."/>
        </authorList>
    </citation>
    <scope>NUCLEOTIDE SEQUENCE [LARGE SCALE GENOMIC DNA]</scope>
</reference>
<evidence type="ECO:0008006" key="3">
    <source>
        <dbReference type="Google" id="ProtNLM"/>
    </source>
</evidence>
<dbReference type="Proteomes" id="UP000184291">
    <property type="component" value="Unassembled WGS sequence"/>
</dbReference>
<evidence type="ECO:0000313" key="2">
    <source>
        <dbReference type="Proteomes" id="UP000184291"/>
    </source>
</evidence>
<dbReference type="OrthoDB" id="9796523at2"/>
<organism evidence="1 2">
    <name type="scientific">Actinomyces glycerinitolerans</name>
    <dbReference type="NCBI Taxonomy" id="1892869"/>
    <lineage>
        <taxon>Bacteria</taxon>
        <taxon>Bacillati</taxon>
        <taxon>Actinomycetota</taxon>
        <taxon>Actinomycetes</taxon>
        <taxon>Actinomycetales</taxon>
        <taxon>Actinomycetaceae</taxon>
        <taxon>Actinomyces</taxon>
    </lineage>
</organism>
<evidence type="ECO:0000313" key="1">
    <source>
        <dbReference type="EMBL" id="SHE25471.1"/>
    </source>
</evidence>
<proteinExistence type="predicted"/>
<protein>
    <recommendedName>
        <fullName evidence="3">RloB domain-containing protein</fullName>
    </recommendedName>
</protein>
<dbReference type="Pfam" id="PF13707">
    <property type="entry name" value="RloB"/>
    <property type="match status" value="1"/>
</dbReference>
<gene>
    <name evidence="1" type="ORF">ACGLYG10_1687</name>
</gene>